<sequence>MAKCIKRMATAVGVATGLTLGLWAGTKLLKETKVRDIKPYFKQRSPYIFAHRGGMGLAPEHTRIAFDKASEFNVEGFEIDIRLTKDEEIVVFHDAYVDRTSNGAGKVSNLTLADLKELDFGYHFTDVEGNHPYRGHDKAKIVTLRELIEEYPGTLINIDIKDDPESYAGSLVPSLLYRLITELGAEDRVLVTSFHDAQIKQFNLYAEDSVALGAGVDQVSRAFFIHRAGFGHMYEPAADTFQIPAEYNGIRLDTKGFIEFLTSLNIAVGYWNINKMDKMDELIQKGAHTIVTDYPDISYHLLKDRY</sequence>
<evidence type="ECO:0000259" key="1">
    <source>
        <dbReference type="PROSITE" id="PS51704"/>
    </source>
</evidence>
<dbReference type="OrthoDB" id="384721at2"/>
<dbReference type="RefSeq" id="WP_035807961.1">
    <property type="nucleotide sequence ID" value="NZ_CCSE01000001.1"/>
</dbReference>
<dbReference type="STRING" id="1461582.BN1048_00440"/>
<dbReference type="HOGENOM" id="CLU_030006_8_0_9"/>
<evidence type="ECO:0000313" key="3">
    <source>
        <dbReference type="Proteomes" id="UP000044136"/>
    </source>
</evidence>
<dbReference type="InterPro" id="IPR017946">
    <property type="entry name" value="PLC-like_Pdiesterase_TIM-brl"/>
</dbReference>
<dbReference type="Proteomes" id="UP000044136">
    <property type="component" value="Unassembled WGS sequence"/>
</dbReference>
<dbReference type="PANTHER" id="PTHR46211">
    <property type="entry name" value="GLYCEROPHOSPHORYL DIESTER PHOSPHODIESTERASE"/>
    <property type="match status" value="1"/>
</dbReference>
<organism evidence="2 3">
    <name type="scientific">Jeotgalicoccus saudimassiliensis</name>
    <dbReference type="NCBI Taxonomy" id="1461582"/>
    <lineage>
        <taxon>Bacteria</taxon>
        <taxon>Bacillati</taxon>
        <taxon>Bacillota</taxon>
        <taxon>Bacilli</taxon>
        <taxon>Bacillales</taxon>
        <taxon>Staphylococcaceae</taxon>
        <taxon>Jeotgalicoccus</taxon>
    </lineage>
</organism>
<dbReference type="PANTHER" id="PTHR46211:SF1">
    <property type="entry name" value="GLYCEROPHOSPHODIESTER PHOSPHODIESTERASE, CYTOPLASMIC"/>
    <property type="match status" value="1"/>
</dbReference>
<dbReference type="GO" id="GO:0008081">
    <property type="term" value="F:phosphoric diester hydrolase activity"/>
    <property type="evidence" value="ECO:0007669"/>
    <property type="project" value="InterPro"/>
</dbReference>
<dbReference type="AlphaFoldDB" id="A0A078LZK5"/>
<evidence type="ECO:0000313" key="2">
    <source>
        <dbReference type="EMBL" id="CDZ99385.1"/>
    </source>
</evidence>
<keyword evidence="3" id="KW-1185">Reference proteome</keyword>
<name>A0A078LZK5_9STAP</name>
<dbReference type="GO" id="GO:0006629">
    <property type="term" value="P:lipid metabolic process"/>
    <property type="evidence" value="ECO:0007669"/>
    <property type="project" value="InterPro"/>
</dbReference>
<dbReference type="eggNOG" id="COG0584">
    <property type="taxonomic scope" value="Bacteria"/>
</dbReference>
<dbReference type="Pfam" id="PF03009">
    <property type="entry name" value="GDPD"/>
    <property type="match status" value="1"/>
</dbReference>
<accession>A0A078LZK5</accession>
<dbReference type="PROSITE" id="PS51704">
    <property type="entry name" value="GP_PDE"/>
    <property type="match status" value="1"/>
</dbReference>
<proteinExistence type="predicted"/>
<feature type="domain" description="GP-PDE" evidence="1">
    <location>
        <begin position="46"/>
        <end position="302"/>
    </location>
</feature>
<dbReference type="InterPro" id="IPR030395">
    <property type="entry name" value="GP_PDE_dom"/>
</dbReference>
<dbReference type="CDD" id="cd08561">
    <property type="entry name" value="GDPD_cytoplasmic_ScUgpQ2_like"/>
    <property type="match status" value="1"/>
</dbReference>
<protein>
    <submittedName>
        <fullName evidence="2">Putative glycerophosphoryl diester phosphodiesterase 1</fullName>
    </submittedName>
</protein>
<reference evidence="2 3" key="1">
    <citation type="submission" date="2014-07" db="EMBL/GenBank/DDBJ databases">
        <authorList>
            <person name="Urmite Genomes Urmite Genomes"/>
        </authorList>
    </citation>
    <scope>NUCLEOTIDE SEQUENCE [LARGE SCALE GENOMIC DNA]</scope>
    <source>
        <strain evidence="2 3">13MG44_air</strain>
    </source>
</reference>
<gene>
    <name evidence="2" type="primary">glpQ1</name>
    <name evidence="2" type="ORF">BN1048_00440</name>
</gene>
<dbReference type="EMBL" id="CCSE01000001">
    <property type="protein sequence ID" value="CDZ99385.1"/>
    <property type="molecule type" value="Genomic_DNA"/>
</dbReference>
<dbReference type="Gene3D" id="3.20.20.190">
    <property type="entry name" value="Phosphatidylinositol (PI) phosphodiesterase"/>
    <property type="match status" value="1"/>
</dbReference>
<dbReference type="SUPFAM" id="SSF51695">
    <property type="entry name" value="PLC-like phosphodiesterases"/>
    <property type="match status" value="1"/>
</dbReference>